<keyword evidence="1" id="KW-0472">Membrane</keyword>
<reference evidence="3" key="1">
    <citation type="submission" date="2021-02" db="EMBL/GenBank/DDBJ databases">
        <title>Phycicoccus sp. MQZ13P-5T, whole genome shotgun sequence.</title>
        <authorList>
            <person name="Tuo L."/>
        </authorList>
    </citation>
    <scope>NUCLEOTIDE SEQUENCE</scope>
    <source>
        <strain evidence="3">MQZ13P-5</strain>
    </source>
</reference>
<dbReference type="RefSeq" id="WP_204132153.1">
    <property type="nucleotide sequence ID" value="NZ_JAFDVD010000016.1"/>
</dbReference>
<protein>
    <submittedName>
        <fullName evidence="3">Phosphatase PAP2 family protein</fullName>
    </submittedName>
</protein>
<feature type="transmembrane region" description="Helical" evidence="1">
    <location>
        <begin position="177"/>
        <end position="195"/>
    </location>
</feature>
<dbReference type="InterPro" id="IPR036938">
    <property type="entry name" value="PAP2/HPO_sf"/>
</dbReference>
<dbReference type="EMBL" id="JAFDVD010000016">
    <property type="protein sequence ID" value="MBM6401693.1"/>
    <property type="molecule type" value="Genomic_DNA"/>
</dbReference>
<feature type="transmembrane region" description="Helical" evidence="1">
    <location>
        <begin position="23"/>
        <end position="46"/>
    </location>
</feature>
<feature type="domain" description="Phosphatidic acid phosphatase type 2/haloperoxidase" evidence="2">
    <location>
        <begin position="106"/>
        <end position="219"/>
    </location>
</feature>
<feature type="transmembrane region" description="Helical" evidence="1">
    <location>
        <begin position="76"/>
        <end position="98"/>
    </location>
</feature>
<evidence type="ECO:0000256" key="1">
    <source>
        <dbReference type="SAM" id="Phobius"/>
    </source>
</evidence>
<comment type="caution">
    <text evidence="3">The sequence shown here is derived from an EMBL/GenBank/DDBJ whole genome shotgun (WGS) entry which is preliminary data.</text>
</comment>
<feature type="transmembrane region" description="Helical" evidence="1">
    <location>
        <begin position="105"/>
        <end position="127"/>
    </location>
</feature>
<gene>
    <name evidence="3" type="ORF">JQN70_14950</name>
</gene>
<dbReference type="PANTHER" id="PTHR14969">
    <property type="entry name" value="SPHINGOSINE-1-PHOSPHATE PHOSPHOHYDROLASE"/>
    <property type="match status" value="1"/>
</dbReference>
<evidence type="ECO:0000259" key="2">
    <source>
        <dbReference type="SMART" id="SM00014"/>
    </source>
</evidence>
<keyword evidence="1" id="KW-1133">Transmembrane helix</keyword>
<dbReference type="Gene3D" id="1.20.144.10">
    <property type="entry name" value="Phosphatidic acid phosphatase type 2/haloperoxidase"/>
    <property type="match status" value="1"/>
</dbReference>
<sequence>MSFLTRWDDDPSRPGFGSALRDAAVRAVLPGVLVFAVVCAIGWVIMEPLRGFEAENDVNRWFQDHRTPTGETITKFMSMIGNTEYVIAVGVLVALVVLWRTRAWWFAVVPLLAISLQATIFVIAAYVVGRPRPTVERLDPTPPTSSFPSGHVGASTALYVSFVLMATRLPNPVVRRVVVTLCVVAPLLVSFARLYRGAHHITDILVGLANGVVCALLAWGYLRREPAGGQSRA</sequence>
<dbReference type="SUPFAM" id="SSF48317">
    <property type="entry name" value="Acid phosphatase/Vanadium-dependent haloperoxidase"/>
    <property type="match status" value="1"/>
</dbReference>
<dbReference type="SMART" id="SM00014">
    <property type="entry name" value="acidPPc"/>
    <property type="match status" value="1"/>
</dbReference>
<proteinExistence type="predicted"/>
<evidence type="ECO:0000313" key="4">
    <source>
        <dbReference type="Proteomes" id="UP001430172"/>
    </source>
</evidence>
<keyword evidence="1" id="KW-0812">Transmembrane</keyword>
<dbReference type="PANTHER" id="PTHR14969:SF13">
    <property type="entry name" value="AT30094P"/>
    <property type="match status" value="1"/>
</dbReference>
<feature type="transmembrane region" description="Helical" evidence="1">
    <location>
        <begin position="147"/>
        <end position="165"/>
    </location>
</feature>
<accession>A0ABS2CPE0</accession>
<name>A0ABS2CPE0_9MICO</name>
<evidence type="ECO:0000313" key="3">
    <source>
        <dbReference type="EMBL" id="MBM6401693.1"/>
    </source>
</evidence>
<organism evidence="3 4">
    <name type="scientific">Phycicoccus sonneratiae</name>
    <dbReference type="NCBI Taxonomy" id="2807628"/>
    <lineage>
        <taxon>Bacteria</taxon>
        <taxon>Bacillati</taxon>
        <taxon>Actinomycetota</taxon>
        <taxon>Actinomycetes</taxon>
        <taxon>Micrococcales</taxon>
        <taxon>Intrasporangiaceae</taxon>
        <taxon>Phycicoccus</taxon>
    </lineage>
</organism>
<feature type="transmembrane region" description="Helical" evidence="1">
    <location>
        <begin position="201"/>
        <end position="222"/>
    </location>
</feature>
<dbReference type="InterPro" id="IPR000326">
    <property type="entry name" value="PAP2/HPO"/>
</dbReference>
<keyword evidence="4" id="KW-1185">Reference proteome</keyword>
<dbReference type="Proteomes" id="UP001430172">
    <property type="component" value="Unassembled WGS sequence"/>
</dbReference>
<dbReference type="Pfam" id="PF01569">
    <property type="entry name" value="PAP2"/>
    <property type="match status" value="1"/>
</dbReference>